<reference evidence="2" key="1">
    <citation type="submission" date="2020-07" db="EMBL/GenBank/DDBJ databases">
        <title>Genomic analysis of a strain of Sedimentibacter Hydroxybenzoicus DSM7310.</title>
        <authorList>
            <person name="Ma S."/>
        </authorList>
    </citation>
    <scope>NUCLEOTIDE SEQUENCE</scope>
    <source>
        <strain evidence="2">DSM 7310</strain>
    </source>
</reference>
<accession>A0A974BHS7</accession>
<gene>
    <name evidence="2" type="ORF">HZF24_04585</name>
</gene>
<dbReference type="SMART" id="SM00530">
    <property type="entry name" value="HTH_XRE"/>
    <property type="match status" value="1"/>
</dbReference>
<dbReference type="RefSeq" id="WP_179237091.1">
    <property type="nucleotide sequence ID" value="NZ_JACBNQ010000002.1"/>
</dbReference>
<dbReference type="InterPro" id="IPR010982">
    <property type="entry name" value="Lambda_DNA-bd_dom_sf"/>
</dbReference>
<proteinExistence type="predicted"/>
<dbReference type="GO" id="GO:0003677">
    <property type="term" value="F:DNA binding"/>
    <property type="evidence" value="ECO:0007669"/>
    <property type="project" value="InterPro"/>
</dbReference>
<dbReference type="SUPFAM" id="SSF47413">
    <property type="entry name" value="lambda repressor-like DNA-binding domains"/>
    <property type="match status" value="1"/>
</dbReference>
<sequence length="167" mass="19417">MSELSKRIKQRREELNLSQDELARKLGYKSRSSINKIESGDNDVPQSKIEAFAKALEMSPSELMGWSEERMQYLRENRNTVIIQRLLGFMGCKIEMKWSELEGNFIEPAGYTVEYNKASFDITTEEFTELINSIKSYISFKIHELSETKLSKQESDNLNNDKTNEEV</sequence>
<dbReference type="InterPro" id="IPR001387">
    <property type="entry name" value="Cro/C1-type_HTH"/>
</dbReference>
<name>A0A974BHS7_SEDHY</name>
<dbReference type="AlphaFoldDB" id="A0A974BHS7"/>
<organism evidence="2 3">
    <name type="scientific">Sedimentibacter hydroxybenzoicus DSM 7310</name>
    <dbReference type="NCBI Taxonomy" id="1123245"/>
    <lineage>
        <taxon>Bacteria</taxon>
        <taxon>Bacillati</taxon>
        <taxon>Bacillota</taxon>
        <taxon>Tissierellia</taxon>
        <taxon>Sedimentibacter</taxon>
    </lineage>
</organism>
<feature type="domain" description="HTH cro/C1-type" evidence="1">
    <location>
        <begin position="8"/>
        <end position="63"/>
    </location>
</feature>
<evidence type="ECO:0000313" key="2">
    <source>
        <dbReference type="EMBL" id="NYB73413.1"/>
    </source>
</evidence>
<evidence type="ECO:0000259" key="1">
    <source>
        <dbReference type="PROSITE" id="PS50943"/>
    </source>
</evidence>
<comment type="caution">
    <text evidence="2">The sequence shown here is derived from an EMBL/GenBank/DDBJ whole genome shotgun (WGS) entry which is preliminary data.</text>
</comment>
<dbReference type="CDD" id="cd00093">
    <property type="entry name" value="HTH_XRE"/>
    <property type="match status" value="1"/>
</dbReference>
<dbReference type="Pfam" id="PF01381">
    <property type="entry name" value="HTH_3"/>
    <property type="match status" value="1"/>
</dbReference>
<protein>
    <submittedName>
        <fullName evidence="2">Helix-turn-helix transcriptional regulator</fullName>
    </submittedName>
</protein>
<evidence type="ECO:0000313" key="3">
    <source>
        <dbReference type="Proteomes" id="UP000611629"/>
    </source>
</evidence>
<dbReference type="PROSITE" id="PS50943">
    <property type="entry name" value="HTH_CROC1"/>
    <property type="match status" value="1"/>
</dbReference>
<dbReference type="EMBL" id="JACBNQ010000002">
    <property type="protein sequence ID" value="NYB73413.1"/>
    <property type="molecule type" value="Genomic_DNA"/>
</dbReference>
<dbReference type="Gene3D" id="1.10.260.40">
    <property type="entry name" value="lambda repressor-like DNA-binding domains"/>
    <property type="match status" value="1"/>
</dbReference>
<keyword evidence="3" id="KW-1185">Reference proteome</keyword>
<dbReference type="Proteomes" id="UP000611629">
    <property type="component" value="Unassembled WGS sequence"/>
</dbReference>